<dbReference type="AlphaFoldDB" id="A0A1Z5JCE9"/>
<reference evidence="2 3" key="1">
    <citation type="journal article" date="2015" name="Plant Cell">
        <title>Oil accumulation by the oleaginous diatom Fistulifera solaris as revealed by the genome and transcriptome.</title>
        <authorList>
            <person name="Tanaka T."/>
            <person name="Maeda Y."/>
            <person name="Veluchamy A."/>
            <person name="Tanaka M."/>
            <person name="Abida H."/>
            <person name="Marechal E."/>
            <person name="Bowler C."/>
            <person name="Muto M."/>
            <person name="Sunaga Y."/>
            <person name="Tanaka M."/>
            <person name="Yoshino T."/>
            <person name="Taniguchi T."/>
            <person name="Fukuda Y."/>
            <person name="Nemoto M."/>
            <person name="Matsumoto M."/>
            <person name="Wong P.S."/>
            <person name="Aburatani S."/>
            <person name="Fujibuchi W."/>
        </authorList>
    </citation>
    <scope>NUCLEOTIDE SEQUENCE [LARGE SCALE GENOMIC DNA]</scope>
    <source>
        <strain evidence="2 3">JPCC DA0580</strain>
    </source>
</reference>
<dbReference type="InParanoid" id="A0A1Z5JCE9"/>
<feature type="compositionally biased region" description="Basic and acidic residues" evidence="1">
    <location>
        <begin position="424"/>
        <end position="443"/>
    </location>
</feature>
<feature type="compositionally biased region" description="Basic and acidic residues" evidence="1">
    <location>
        <begin position="389"/>
        <end position="417"/>
    </location>
</feature>
<keyword evidence="3" id="KW-1185">Reference proteome</keyword>
<dbReference type="EMBL" id="BDSP01000044">
    <property type="protein sequence ID" value="GAX11680.1"/>
    <property type="molecule type" value="Genomic_DNA"/>
</dbReference>
<organism evidence="2 3">
    <name type="scientific">Fistulifera solaris</name>
    <name type="common">Oleaginous diatom</name>
    <dbReference type="NCBI Taxonomy" id="1519565"/>
    <lineage>
        <taxon>Eukaryota</taxon>
        <taxon>Sar</taxon>
        <taxon>Stramenopiles</taxon>
        <taxon>Ochrophyta</taxon>
        <taxon>Bacillariophyta</taxon>
        <taxon>Bacillariophyceae</taxon>
        <taxon>Bacillariophycidae</taxon>
        <taxon>Naviculales</taxon>
        <taxon>Naviculaceae</taxon>
        <taxon>Fistulifera</taxon>
    </lineage>
</organism>
<name>A0A1Z5JCE9_FISSO</name>
<dbReference type="Proteomes" id="UP000198406">
    <property type="component" value="Unassembled WGS sequence"/>
</dbReference>
<proteinExistence type="predicted"/>
<gene>
    <name evidence="2" type="ORF">FisN_7Lh048</name>
</gene>
<accession>A0A1Z5JCE9</accession>
<feature type="compositionally biased region" description="Polar residues" evidence="1">
    <location>
        <begin position="307"/>
        <end position="320"/>
    </location>
</feature>
<feature type="region of interest" description="Disordered" evidence="1">
    <location>
        <begin position="383"/>
        <end position="443"/>
    </location>
</feature>
<feature type="compositionally biased region" description="Polar residues" evidence="1">
    <location>
        <begin position="186"/>
        <end position="197"/>
    </location>
</feature>
<evidence type="ECO:0000313" key="3">
    <source>
        <dbReference type="Proteomes" id="UP000198406"/>
    </source>
</evidence>
<feature type="compositionally biased region" description="Polar residues" evidence="1">
    <location>
        <begin position="215"/>
        <end position="225"/>
    </location>
</feature>
<evidence type="ECO:0000313" key="2">
    <source>
        <dbReference type="EMBL" id="GAX11680.1"/>
    </source>
</evidence>
<feature type="region of interest" description="Disordered" evidence="1">
    <location>
        <begin position="1"/>
        <end position="34"/>
    </location>
</feature>
<feature type="compositionally biased region" description="Low complexity" evidence="1">
    <location>
        <begin position="1"/>
        <end position="21"/>
    </location>
</feature>
<comment type="caution">
    <text evidence="2">The sequence shown here is derived from an EMBL/GenBank/DDBJ whole genome shotgun (WGS) entry which is preliminary data.</text>
</comment>
<protein>
    <submittedName>
        <fullName evidence="2">Uncharacterized protein</fullName>
    </submittedName>
</protein>
<evidence type="ECO:0000256" key="1">
    <source>
        <dbReference type="SAM" id="MobiDB-lite"/>
    </source>
</evidence>
<feature type="region of interest" description="Disordered" evidence="1">
    <location>
        <begin position="297"/>
        <end position="345"/>
    </location>
</feature>
<feature type="region of interest" description="Disordered" evidence="1">
    <location>
        <begin position="178"/>
        <end position="232"/>
    </location>
</feature>
<sequence>MTRPVAPMSASSAAPNASMAPTESEQSDDNHMIEVLRQQRDNLSKVANLLQRNSAPSPAIAPSIMKLENATPLPNDPRAVQQWAPISGMDTKHPQTMEYSQYPQHYAWPNAPIADKRFMASSRLQYNEPVHSIGVPLVCGSPHFNGSFRGIGMPRDQDSETIISSLDFSERSYADASSATSSFASKTEQNKYNNKSKVSQRHVDKNAKPKGAPHQRQSQQGSMVRQGSAKLDSSEYNTLLAGRRKNKSSLNESKVAEYEALKAHTNLSYKKVAKPKNAVFTVSQTIKAVSTRIAKNGLAPEGDRTLEGTTPSGYTAKTTDSSSESSNRSDPTKQNSTLASTRKPRNKEFKMVPFCLSSVSLEDFHNHSTATNNPARALMIEQQQKPSAVKKEKPERPRKKENEFIKMLSADEFRREPVLQPDPRLPRSFDERLLSSKDDGRIL</sequence>